<feature type="transmembrane region" description="Helical" evidence="5">
    <location>
        <begin position="87"/>
        <end position="105"/>
    </location>
</feature>
<dbReference type="RefSeq" id="WP_137092059.1">
    <property type="nucleotide sequence ID" value="NZ_CP028923.1"/>
</dbReference>
<sequence length="366" mass="41773">MKTFINNLFRIFVGALFVFSGLVKLNDPQGTAIKMTEYFQVFAEDFFDPFIYLVPAALPIAFIIIIFEILVGIALLINYKMQFTTKVLLAMILFFTFLTFYSAYFDKVTDCGCFGDAIPLTPWESFYKDIVLLIMSLWLFFNRKDFVKMFRSFTANAILIISTVIFTIVGIYAINHLPYIDFRPYAVGESISENMQPAEDPIFEYTFIKDGEEIKSQKYIQDEGYEYVSNEVINKDESEPEITDYSVESITGDDATQRTFEGIKLLIIIESLEKTDKEAYSQINSLLSGLKPGIEPMVLTAVGPGEFDKFRHEVQLGVPYYFTDHTVLKAMIRSNPGIMLLQNGVVKGKWHHNDTPSPADIHSLID</sequence>
<dbReference type="GO" id="GO:0016020">
    <property type="term" value="C:membrane"/>
    <property type="evidence" value="ECO:0007669"/>
    <property type="project" value="UniProtKB-SubCell"/>
</dbReference>
<protein>
    <submittedName>
        <fullName evidence="7">DoxX family protein</fullName>
    </submittedName>
</protein>
<reference evidence="7 8" key="1">
    <citation type="submission" date="2018-04" db="EMBL/GenBank/DDBJ databases">
        <title>Complete genome uncultured novel isolate.</title>
        <authorList>
            <person name="Merlino G."/>
        </authorList>
    </citation>
    <scope>NUCLEOTIDE SEQUENCE [LARGE SCALE GENOMIC DNA]</scope>
    <source>
        <strain evidence="8">R1DC9</strain>
    </source>
</reference>
<proteinExistence type="predicted"/>
<evidence type="ECO:0000256" key="5">
    <source>
        <dbReference type="SAM" id="Phobius"/>
    </source>
</evidence>
<keyword evidence="4 5" id="KW-0472">Membrane</keyword>
<organism evidence="7 8">
    <name type="scientific">Mangrovivirga cuniculi</name>
    <dbReference type="NCBI Taxonomy" id="2715131"/>
    <lineage>
        <taxon>Bacteria</taxon>
        <taxon>Pseudomonadati</taxon>
        <taxon>Bacteroidota</taxon>
        <taxon>Cytophagia</taxon>
        <taxon>Cytophagales</taxon>
        <taxon>Mangrovivirgaceae</taxon>
        <taxon>Mangrovivirga</taxon>
    </lineage>
</organism>
<feature type="transmembrane region" description="Helical" evidence="5">
    <location>
        <begin position="153"/>
        <end position="174"/>
    </location>
</feature>
<dbReference type="OrthoDB" id="9809429at2"/>
<evidence type="ECO:0000256" key="1">
    <source>
        <dbReference type="ARBA" id="ARBA00004141"/>
    </source>
</evidence>
<keyword evidence="8" id="KW-1185">Reference proteome</keyword>
<dbReference type="InterPro" id="IPR009908">
    <property type="entry name" value="Methylamine_util_MauE"/>
</dbReference>
<dbReference type="Pfam" id="PF07291">
    <property type="entry name" value="MauE"/>
    <property type="match status" value="1"/>
</dbReference>
<comment type="subcellular location">
    <subcellularLocation>
        <location evidence="1">Membrane</location>
        <topology evidence="1">Multi-pass membrane protein</topology>
    </subcellularLocation>
</comment>
<keyword evidence="2 5" id="KW-0812">Transmembrane</keyword>
<feature type="transmembrane region" description="Helical" evidence="5">
    <location>
        <begin position="50"/>
        <end position="75"/>
    </location>
</feature>
<dbReference type="NCBIfam" id="NF045576">
    <property type="entry name" value="BT_3928_fam"/>
    <property type="match status" value="1"/>
</dbReference>
<dbReference type="GO" id="GO:0030416">
    <property type="term" value="P:methylamine metabolic process"/>
    <property type="evidence" value="ECO:0007669"/>
    <property type="project" value="InterPro"/>
</dbReference>
<feature type="transmembrane region" description="Helical" evidence="5">
    <location>
        <begin position="125"/>
        <end position="141"/>
    </location>
</feature>
<dbReference type="KEGG" id="fpf:DCC35_17915"/>
<feature type="transmembrane region" description="Helical" evidence="5">
    <location>
        <begin position="7"/>
        <end position="25"/>
    </location>
</feature>
<dbReference type="EMBL" id="CP028923">
    <property type="protein sequence ID" value="QCK16470.1"/>
    <property type="molecule type" value="Genomic_DNA"/>
</dbReference>
<evidence type="ECO:0000313" key="8">
    <source>
        <dbReference type="Proteomes" id="UP000298616"/>
    </source>
</evidence>
<keyword evidence="3 5" id="KW-1133">Transmembrane helix</keyword>
<evidence type="ECO:0000259" key="6">
    <source>
        <dbReference type="Pfam" id="PF07291"/>
    </source>
</evidence>
<accession>A0A4D7JSI6</accession>
<dbReference type="AlphaFoldDB" id="A0A4D7JSI6"/>
<dbReference type="Proteomes" id="UP000298616">
    <property type="component" value="Chromosome"/>
</dbReference>
<feature type="domain" description="Methylamine utilisation protein MauE" evidence="6">
    <location>
        <begin position="5"/>
        <end position="141"/>
    </location>
</feature>
<evidence type="ECO:0000256" key="4">
    <source>
        <dbReference type="ARBA" id="ARBA00023136"/>
    </source>
</evidence>
<gene>
    <name evidence="7" type="ORF">DCC35_17915</name>
</gene>
<evidence type="ECO:0000256" key="2">
    <source>
        <dbReference type="ARBA" id="ARBA00022692"/>
    </source>
</evidence>
<evidence type="ECO:0000256" key="3">
    <source>
        <dbReference type="ARBA" id="ARBA00022989"/>
    </source>
</evidence>
<name>A0A4D7JSI6_9BACT</name>
<evidence type="ECO:0000313" key="7">
    <source>
        <dbReference type="EMBL" id="QCK16470.1"/>
    </source>
</evidence>